<feature type="transmembrane region" description="Helical" evidence="1">
    <location>
        <begin position="420"/>
        <end position="444"/>
    </location>
</feature>
<dbReference type="EMBL" id="JAGPXF010000007">
    <property type="protein sequence ID" value="KAH7236645.1"/>
    <property type="molecule type" value="Genomic_DNA"/>
</dbReference>
<accession>A0A8K0RTA1</accession>
<feature type="transmembrane region" description="Helical" evidence="1">
    <location>
        <begin position="252"/>
        <end position="275"/>
    </location>
</feature>
<proteinExistence type="predicted"/>
<feature type="transmembrane region" description="Helical" evidence="1">
    <location>
        <begin position="287"/>
        <end position="307"/>
    </location>
</feature>
<dbReference type="Proteomes" id="UP000813427">
    <property type="component" value="Unassembled WGS sequence"/>
</dbReference>
<dbReference type="PANTHER" id="PTHR37577">
    <property type="entry name" value="INTEGRAL MEMBRANE PROTEIN"/>
    <property type="match status" value="1"/>
</dbReference>
<feature type="transmembrane region" description="Helical" evidence="1">
    <location>
        <begin position="151"/>
        <end position="170"/>
    </location>
</feature>
<reference evidence="2" key="1">
    <citation type="journal article" date="2021" name="Nat. Commun.">
        <title>Genetic determinants of endophytism in the Arabidopsis root mycobiome.</title>
        <authorList>
            <person name="Mesny F."/>
            <person name="Miyauchi S."/>
            <person name="Thiergart T."/>
            <person name="Pickel B."/>
            <person name="Atanasova L."/>
            <person name="Karlsson M."/>
            <person name="Huettel B."/>
            <person name="Barry K.W."/>
            <person name="Haridas S."/>
            <person name="Chen C."/>
            <person name="Bauer D."/>
            <person name="Andreopoulos W."/>
            <person name="Pangilinan J."/>
            <person name="LaButti K."/>
            <person name="Riley R."/>
            <person name="Lipzen A."/>
            <person name="Clum A."/>
            <person name="Drula E."/>
            <person name="Henrissat B."/>
            <person name="Kohler A."/>
            <person name="Grigoriev I.V."/>
            <person name="Martin F.M."/>
            <person name="Hacquard S."/>
        </authorList>
    </citation>
    <scope>NUCLEOTIDE SEQUENCE</scope>
    <source>
        <strain evidence="2">MPI-SDFR-AT-0068</strain>
    </source>
</reference>
<dbReference type="AlphaFoldDB" id="A0A8K0RTA1"/>
<protein>
    <submittedName>
        <fullName evidence="2">Uncharacterized protein</fullName>
    </submittedName>
</protein>
<dbReference type="InterPro" id="IPR053018">
    <property type="entry name" value="Elsinochrome_Biosynth-Asso"/>
</dbReference>
<comment type="caution">
    <text evidence="2">The sequence shown here is derived from an EMBL/GenBank/DDBJ whole genome shotgun (WGS) entry which is preliminary data.</text>
</comment>
<evidence type="ECO:0000313" key="2">
    <source>
        <dbReference type="EMBL" id="KAH7236645.1"/>
    </source>
</evidence>
<feature type="transmembrane region" description="Helical" evidence="1">
    <location>
        <begin position="464"/>
        <end position="482"/>
    </location>
</feature>
<feature type="transmembrane region" description="Helical" evidence="1">
    <location>
        <begin position="108"/>
        <end position="131"/>
    </location>
</feature>
<gene>
    <name evidence="2" type="ORF">BKA59DRAFT_559802</name>
</gene>
<evidence type="ECO:0000313" key="3">
    <source>
        <dbReference type="Proteomes" id="UP000813427"/>
    </source>
</evidence>
<keyword evidence="3" id="KW-1185">Reference proteome</keyword>
<keyword evidence="1" id="KW-1133">Transmembrane helix</keyword>
<name>A0A8K0RTA1_9HYPO</name>
<organism evidence="2 3">
    <name type="scientific">Fusarium tricinctum</name>
    <dbReference type="NCBI Taxonomy" id="61284"/>
    <lineage>
        <taxon>Eukaryota</taxon>
        <taxon>Fungi</taxon>
        <taxon>Dikarya</taxon>
        <taxon>Ascomycota</taxon>
        <taxon>Pezizomycotina</taxon>
        <taxon>Sordariomycetes</taxon>
        <taxon>Hypocreomycetidae</taxon>
        <taxon>Hypocreales</taxon>
        <taxon>Nectriaceae</taxon>
        <taxon>Fusarium</taxon>
        <taxon>Fusarium tricinctum species complex</taxon>
    </lineage>
</organism>
<keyword evidence="1" id="KW-0472">Membrane</keyword>
<keyword evidence="1" id="KW-0812">Transmembrane</keyword>
<sequence>MAGTSKELNYDPPLGSITVDSDIVGPGALAAFFVTAVITITAVIFGYLSGSLASSKEKFREARKQGITQFILALSNQQLVTGLAILISGVANQKQLSGSHSSIREIRVCAMVLVLVLLLYAFCVAIISLQLDSTISVQCVFSDRPDSSNPFFLIGSASSAIALLILVYGYCVRIWSLYFDDGTLCRIVALVSSWLPSGDRKSPLLVELGLSHEQHVQVWHAVSGAASLRFLLSLPPWMRQVVKGSYLVQESFLSSLTGIAYSFAYGVSQVIFYRWLGAPSLNADTDYMGFGQIMAIFLLVLTFFAAAESYHDYTEKVSQSAGIETINEINAPSQQRVDSHNRIGQRAVVDVSNDSDIQTVRTAYTRLCDDIINYIAPDIFLIRHFEARQTPLNDTELKLLDGAKASVLIEYLRFKECEKAVTITSAIGFFIFTLCIWIIVGVSLNISTSSSNAGFVQGLMTARVFSMLLVVKITNLVTRVFTLRRRLFINSMALQEQQEQIYRGRVTAVQLTQIRRGATGLVEEGQR</sequence>
<evidence type="ECO:0000256" key="1">
    <source>
        <dbReference type="SAM" id="Phobius"/>
    </source>
</evidence>
<feature type="transmembrane region" description="Helical" evidence="1">
    <location>
        <begin position="23"/>
        <end position="48"/>
    </location>
</feature>
<dbReference type="OrthoDB" id="5427664at2759"/>
<dbReference type="PANTHER" id="PTHR37577:SF1">
    <property type="entry name" value="INTEGRAL MEMBRANE PROTEIN"/>
    <property type="match status" value="1"/>
</dbReference>